<proteinExistence type="inferred from homology"/>
<dbReference type="PANTHER" id="PTHR43189:SF1">
    <property type="entry name" value="ZINC-TYPE ALCOHOL DEHYDROGENASE-LIKE PROTEIN C1198.01"/>
    <property type="match status" value="1"/>
</dbReference>
<dbReference type="Pfam" id="PF00107">
    <property type="entry name" value="ADH_zinc_N"/>
    <property type="match status" value="1"/>
</dbReference>
<comment type="cofactor">
    <cofactor evidence="2">
        <name>Zn(2+)</name>
        <dbReference type="ChEBI" id="CHEBI:29105"/>
    </cofactor>
</comment>
<accession>A0AAJ1S908</accession>
<dbReference type="Proteomes" id="UP001229081">
    <property type="component" value="Unassembled WGS sequence"/>
</dbReference>
<keyword evidence="2" id="KW-0862">Zinc</keyword>
<reference evidence="5" key="1">
    <citation type="submission" date="2023-06" db="EMBL/GenBank/DDBJ databases">
        <title>Identification of two novel mycobacterium reveal diversities and complexities of Mycobacterium gordonae clade.</title>
        <authorList>
            <person name="Matsumoto Y."/>
            <person name="Nakamura S."/>
            <person name="Motooka D."/>
            <person name="Fukushima K."/>
        </authorList>
    </citation>
    <scope>NUCLEOTIDE SEQUENCE</scope>
    <source>
        <strain evidence="5">TY812</strain>
    </source>
</reference>
<evidence type="ECO:0000259" key="4">
    <source>
        <dbReference type="Pfam" id="PF08240"/>
    </source>
</evidence>
<keyword evidence="1" id="KW-0560">Oxidoreductase</keyword>
<name>A0AAJ1S908_9MYCO</name>
<comment type="caution">
    <text evidence="5">The sequence shown here is derived from an EMBL/GenBank/DDBJ whole genome shotgun (WGS) entry which is preliminary data.</text>
</comment>
<organism evidence="5 6">
    <name type="scientific">Mycobacterium paragordonae</name>
    <dbReference type="NCBI Taxonomy" id="1389713"/>
    <lineage>
        <taxon>Bacteria</taxon>
        <taxon>Bacillati</taxon>
        <taxon>Actinomycetota</taxon>
        <taxon>Actinomycetes</taxon>
        <taxon>Mycobacteriales</taxon>
        <taxon>Mycobacteriaceae</taxon>
        <taxon>Mycobacterium</taxon>
    </lineage>
</organism>
<evidence type="ECO:0000256" key="1">
    <source>
        <dbReference type="ARBA" id="ARBA00023002"/>
    </source>
</evidence>
<dbReference type="Pfam" id="PF08240">
    <property type="entry name" value="ADH_N"/>
    <property type="match status" value="1"/>
</dbReference>
<evidence type="ECO:0000313" key="5">
    <source>
        <dbReference type="EMBL" id="MDP7737712.1"/>
    </source>
</evidence>
<evidence type="ECO:0000256" key="2">
    <source>
        <dbReference type="RuleBase" id="RU361277"/>
    </source>
</evidence>
<dbReference type="PANTHER" id="PTHR43189">
    <property type="entry name" value="ZINC-TYPE ALCOHOL DEHYDROGENASE-LIKE PROTEIN C1198.01-RELATED"/>
    <property type="match status" value="1"/>
</dbReference>
<evidence type="ECO:0000313" key="6">
    <source>
        <dbReference type="Proteomes" id="UP001229081"/>
    </source>
</evidence>
<dbReference type="Gene3D" id="3.90.180.10">
    <property type="entry name" value="Medium-chain alcohol dehydrogenases, catalytic domain"/>
    <property type="match status" value="1"/>
</dbReference>
<dbReference type="CDD" id="cd08262">
    <property type="entry name" value="Zn_ADH8"/>
    <property type="match status" value="1"/>
</dbReference>
<keyword evidence="2" id="KW-0479">Metal-binding</keyword>
<dbReference type="SUPFAM" id="SSF50129">
    <property type="entry name" value="GroES-like"/>
    <property type="match status" value="1"/>
</dbReference>
<protein>
    <submittedName>
        <fullName evidence="5">Zinc-binding dehydrogenase</fullName>
    </submittedName>
</protein>
<dbReference type="InterPro" id="IPR011032">
    <property type="entry name" value="GroES-like_sf"/>
</dbReference>
<dbReference type="GO" id="GO:0016491">
    <property type="term" value="F:oxidoreductase activity"/>
    <property type="evidence" value="ECO:0007669"/>
    <property type="project" value="UniProtKB-KW"/>
</dbReference>
<dbReference type="AlphaFoldDB" id="A0AAJ1S908"/>
<dbReference type="InterPro" id="IPR013154">
    <property type="entry name" value="ADH-like_N"/>
</dbReference>
<evidence type="ECO:0000259" key="3">
    <source>
        <dbReference type="Pfam" id="PF00107"/>
    </source>
</evidence>
<dbReference type="InterPro" id="IPR036291">
    <property type="entry name" value="NAD(P)-bd_dom_sf"/>
</dbReference>
<sequence>MRAVILRDGDLYVGDMPDPVPGRSELLLRTLSTAMCASDVHFMDHPELGVNDPTGRSHYDPDRDIVLGHEFVGEVIGFGPDCSDQFSIGSRVTAMPVRLVDGGAGGLRIIGQHPEAQGSFAELMVVSEPAAKPVTGAVSSDAVSLTDAFAVGEFYVRSARLEAGEVPIVIGAGAIGLSAVAALANRGIEPIVVADFQADRRELARDAFGAHVVVDPAQKSVFDAFREVRAQHGLPGPAVVFECVGAPGLIQQIVENAEMGTRIYCAGGWYTGDTLDITTATRQGVTIQFGGGPHPQDWYGTLEAIASGRLDPSPSIGKIINLDEVPAALELARRSAGPPRIVVHPNGDDA</sequence>
<dbReference type="SUPFAM" id="SSF51735">
    <property type="entry name" value="NAD(P)-binding Rossmann-fold domains"/>
    <property type="match status" value="1"/>
</dbReference>
<dbReference type="InterPro" id="IPR013149">
    <property type="entry name" value="ADH-like_C"/>
</dbReference>
<dbReference type="Gene3D" id="3.40.50.720">
    <property type="entry name" value="NAD(P)-binding Rossmann-like Domain"/>
    <property type="match status" value="1"/>
</dbReference>
<dbReference type="InterPro" id="IPR002328">
    <property type="entry name" value="ADH_Zn_CS"/>
</dbReference>
<dbReference type="EMBL" id="JAUFSA010000001">
    <property type="protein sequence ID" value="MDP7737712.1"/>
    <property type="molecule type" value="Genomic_DNA"/>
</dbReference>
<feature type="domain" description="Alcohol dehydrogenase-like C-terminal" evidence="3">
    <location>
        <begin position="174"/>
        <end position="306"/>
    </location>
</feature>
<feature type="domain" description="Alcohol dehydrogenase-like N-terminal" evidence="4">
    <location>
        <begin position="23"/>
        <end position="128"/>
    </location>
</feature>
<dbReference type="PROSITE" id="PS00059">
    <property type="entry name" value="ADH_ZINC"/>
    <property type="match status" value="1"/>
</dbReference>
<dbReference type="GO" id="GO:0008270">
    <property type="term" value="F:zinc ion binding"/>
    <property type="evidence" value="ECO:0007669"/>
    <property type="project" value="InterPro"/>
</dbReference>
<comment type="similarity">
    <text evidence="2">Belongs to the zinc-containing alcohol dehydrogenase family.</text>
</comment>
<gene>
    <name evidence="5" type="ORF">QXL92_23475</name>
</gene>